<keyword evidence="6" id="KW-1185">Reference proteome</keyword>
<feature type="region of interest" description="Disordered" evidence="2">
    <location>
        <begin position="192"/>
        <end position="212"/>
    </location>
</feature>
<feature type="transmembrane region" description="Helical" evidence="3">
    <location>
        <begin position="420"/>
        <end position="442"/>
    </location>
</feature>
<feature type="region of interest" description="Disordered" evidence="2">
    <location>
        <begin position="1"/>
        <end position="82"/>
    </location>
</feature>
<evidence type="ECO:0000256" key="1">
    <source>
        <dbReference type="ARBA" id="ARBA00008306"/>
    </source>
</evidence>
<dbReference type="PANTHER" id="PTHR16255">
    <property type="entry name" value="REQUIRED FOR MEIOTIC NUCLEAR DIVISION PROTEIN 1 HOMOLOG"/>
    <property type="match status" value="1"/>
</dbReference>
<dbReference type="AlphaFoldDB" id="A0A067MF94"/>
<comment type="similarity">
    <text evidence="1">Belongs to the RMD1/sif2 family.</text>
</comment>
<evidence type="ECO:0000256" key="3">
    <source>
        <dbReference type="SAM" id="Phobius"/>
    </source>
</evidence>
<dbReference type="HOGENOM" id="CLU_011220_1_0_1"/>
<protein>
    <recommendedName>
        <fullName evidence="4">DUF155 domain-containing protein</fullName>
    </recommendedName>
</protein>
<dbReference type="InterPro" id="IPR051624">
    <property type="entry name" value="RMD1/Sad1-interacting"/>
</dbReference>
<feature type="compositionally biased region" description="Acidic residues" evidence="2">
    <location>
        <begin position="54"/>
        <end position="82"/>
    </location>
</feature>
<dbReference type="GO" id="GO:0005739">
    <property type="term" value="C:mitochondrion"/>
    <property type="evidence" value="ECO:0007669"/>
    <property type="project" value="UniProtKB-ARBA"/>
</dbReference>
<evidence type="ECO:0000259" key="4">
    <source>
        <dbReference type="Pfam" id="PF02582"/>
    </source>
</evidence>
<dbReference type="Proteomes" id="UP000027195">
    <property type="component" value="Unassembled WGS sequence"/>
</dbReference>
<evidence type="ECO:0000256" key="2">
    <source>
        <dbReference type="SAM" id="MobiDB-lite"/>
    </source>
</evidence>
<keyword evidence="3" id="KW-0472">Membrane</keyword>
<accession>A0A067MF94</accession>
<organism evidence="5 6">
    <name type="scientific">Botryobasidium botryosum (strain FD-172 SS1)</name>
    <dbReference type="NCBI Taxonomy" id="930990"/>
    <lineage>
        <taxon>Eukaryota</taxon>
        <taxon>Fungi</taxon>
        <taxon>Dikarya</taxon>
        <taxon>Basidiomycota</taxon>
        <taxon>Agaricomycotina</taxon>
        <taxon>Agaricomycetes</taxon>
        <taxon>Cantharellales</taxon>
        <taxon>Botryobasidiaceae</taxon>
        <taxon>Botryobasidium</taxon>
    </lineage>
</organism>
<dbReference type="OrthoDB" id="18302at2759"/>
<name>A0A067MF94_BOTB1</name>
<dbReference type="InParanoid" id="A0A067MF94"/>
<dbReference type="InterPro" id="IPR003734">
    <property type="entry name" value="DUF155"/>
</dbReference>
<feature type="domain" description="DUF155" evidence="4">
    <location>
        <begin position="222"/>
        <end position="392"/>
    </location>
</feature>
<dbReference type="Pfam" id="PF02582">
    <property type="entry name" value="DUF155"/>
    <property type="match status" value="1"/>
</dbReference>
<evidence type="ECO:0000313" key="6">
    <source>
        <dbReference type="Proteomes" id="UP000027195"/>
    </source>
</evidence>
<proteinExistence type="inferred from homology"/>
<reference evidence="6" key="1">
    <citation type="journal article" date="2014" name="Proc. Natl. Acad. Sci. U.S.A.">
        <title>Extensive sampling of basidiomycete genomes demonstrates inadequacy of the white-rot/brown-rot paradigm for wood decay fungi.</title>
        <authorList>
            <person name="Riley R."/>
            <person name="Salamov A.A."/>
            <person name="Brown D.W."/>
            <person name="Nagy L.G."/>
            <person name="Floudas D."/>
            <person name="Held B.W."/>
            <person name="Levasseur A."/>
            <person name="Lombard V."/>
            <person name="Morin E."/>
            <person name="Otillar R."/>
            <person name="Lindquist E.A."/>
            <person name="Sun H."/>
            <person name="LaButti K.M."/>
            <person name="Schmutz J."/>
            <person name="Jabbour D."/>
            <person name="Luo H."/>
            <person name="Baker S.E."/>
            <person name="Pisabarro A.G."/>
            <person name="Walton J.D."/>
            <person name="Blanchette R.A."/>
            <person name="Henrissat B."/>
            <person name="Martin F."/>
            <person name="Cullen D."/>
            <person name="Hibbett D.S."/>
            <person name="Grigoriev I.V."/>
        </authorList>
    </citation>
    <scope>NUCLEOTIDE SEQUENCE [LARGE SCALE GENOMIC DNA]</scope>
    <source>
        <strain evidence="6">FD-172 SS1</strain>
    </source>
</reference>
<dbReference type="STRING" id="930990.A0A067MF94"/>
<evidence type="ECO:0000313" key="5">
    <source>
        <dbReference type="EMBL" id="KDQ10266.1"/>
    </source>
</evidence>
<keyword evidence="3" id="KW-1133">Transmembrane helix</keyword>
<sequence length="444" mass="50179">MSASSRPTLPLSLEARAAPPEQKSRGPNRSTKAAHKLKVLPEQPEAAQPPPAPVEEEEEEEEVEDGSPSDAEEGDDEDQGEEDVEVYNQIDHITPGTARKDALRLTKKEKAKLPRVTAYCTASSYRLSDLMKFFHARETPNHTNPKLFNEVIYTPYSYDEPPPPTRTTDAFDLLGIPELAPTDHAVVTESETETNAAAPQLQKKKKKHRFDRVGEGHPTSEVFMFEFGVVVIWGMTEVQEKRFLTSLRRFEVEKLPPDEVEMENLNHYYANYSRIYNDVITLRKGSSYMTKLSLSHALAQSVKISLFEQLITSTIEQTKDIPEVISETGKIGMPHDEIMQQIGQLFIVRMNINMVGSVLDSPEIFWSFPDLKPLYDAARKYLEIPQRVDLLNARVEVLQDMLKLLKESVSSRHAERLEQIVIVLIGIEILLGVITILVDLFASP</sequence>
<keyword evidence="3" id="KW-0812">Transmembrane</keyword>
<dbReference type="EMBL" id="KL198069">
    <property type="protein sequence ID" value="KDQ10266.1"/>
    <property type="molecule type" value="Genomic_DNA"/>
</dbReference>
<gene>
    <name evidence="5" type="ORF">BOTBODRAFT_36376</name>
</gene>
<dbReference type="PANTHER" id="PTHR16255:SF15">
    <property type="entry name" value="SPORULATION PROTEIN RMD1"/>
    <property type="match status" value="1"/>
</dbReference>
<dbReference type="FunCoup" id="A0A067MF94">
    <property type="interactions" value="13"/>
</dbReference>